<reference evidence="8" key="2">
    <citation type="submission" date="2025-08" db="UniProtKB">
        <authorList>
            <consortium name="RefSeq"/>
        </authorList>
    </citation>
    <scope>IDENTIFICATION</scope>
    <source>
        <tissue evidence="8">Leaf</tissue>
    </source>
</reference>
<dbReference type="GO" id="GO:0055046">
    <property type="term" value="P:microgametogenesis"/>
    <property type="evidence" value="ECO:0007669"/>
    <property type="project" value="UniProtKB-ARBA"/>
</dbReference>
<dbReference type="Proteomes" id="UP000504610">
    <property type="component" value="Chromosome 5"/>
</dbReference>
<feature type="region of interest" description="Disordered" evidence="6">
    <location>
        <begin position="106"/>
        <end position="125"/>
    </location>
</feature>
<keyword evidence="3 5" id="KW-0175">Coiled coil</keyword>
<dbReference type="RefSeq" id="XP_018492650.1">
    <property type="nucleotide sequence ID" value="XM_018637148.2"/>
</dbReference>
<dbReference type="SUPFAM" id="SSF52058">
    <property type="entry name" value="L domain-like"/>
    <property type="match status" value="1"/>
</dbReference>
<dbReference type="FunFam" id="3.80.10.10:FF:000610">
    <property type="entry name" value="Plant intracellular Ras-group-related LRR protein 9"/>
    <property type="match status" value="1"/>
</dbReference>
<feature type="coiled-coil region" evidence="5">
    <location>
        <begin position="135"/>
        <end position="169"/>
    </location>
</feature>
<dbReference type="PRINTS" id="PR00019">
    <property type="entry name" value="LEURICHRPT"/>
</dbReference>
<keyword evidence="1" id="KW-0433">Leucine-rich repeat</keyword>
<dbReference type="PROSITE" id="PS51450">
    <property type="entry name" value="LRR"/>
    <property type="match status" value="2"/>
</dbReference>
<accession>A0A6J0P7N4</accession>
<dbReference type="KEGG" id="rsz:108862885"/>
<proteinExistence type="inferred from homology"/>
<evidence type="ECO:0000256" key="6">
    <source>
        <dbReference type="SAM" id="MobiDB-lite"/>
    </source>
</evidence>
<dbReference type="InterPro" id="IPR001611">
    <property type="entry name" value="Leu-rich_rpt"/>
</dbReference>
<dbReference type="InterPro" id="IPR050216">
    <property type="entry name" value="LRR_domain-containing"/>
</dbReference>
<dbReference type="AlphaFoldDB" id="A0A6J0P7N4"/>
<dbReference type="Gene3D" id="3.80.10.10">
    <property type="entry name" value="Ribonuclease Inhibitor"/>
    <property type="match status" value="2"/>
</dbReference>
<reference evidence="7" key="1">
    <citation type="journal article" date="2019" name="Database">
        <title>The radish genome database (RadishGD): an integrated information resource for radish genomics.</title>
        <authorList>
            <person name="Yu H.J."/>
            <person name="Baek S."/>
            <person name="Lee Y.J."/>
            <person name="Cho A."/>
            <person name="Mun J.H."/>
        </authorList>
    </citation>
    <scope>NUCLEOTIDE SEQUENCE [LARGE SCALE GENOMIC DNA]</scope>
    <source>
        <strain evidence="7">cv. WK10039</strain>
    </source>
</reference>
<feature type="region of interest" description="Disordered" evidence="6">
    <location>
        <begin position="23"/>
        <end position="50"/>
    </location>
</feature>
<dbReference type="FunFam" id="3.80.10.10:FF:000746">
    <property type="entry name" value="Plant intracellular Ras-group-related LRR protein 2"/>
    <property type="match status" value="1"/>
</dbReference>
<sequence>MAADPNPNKFPVLSYVLARLPSFTGTKSSSPSSSSSAPAFDVEQPPPSSIEIVTQMPHLARPSVLASMTKSISDVAQTRSVLRTLGPRPDHETVDKARVKLSEIERVSSESVSEEGEDKKREEEMGKEKTWCESILKLEEVHDSYEKLLKEAEERLVRIYESVEKDDEDGVAAVAAEVEVNEEVVGILQHALGNQVERVDLSGRKLRLLPEAFGRIQGLLLLDLSNNQLQAIPDSIAGLHGLVELNVSGNVLETLPDSIGLLSKLKILNVSTNKLTTLPDSICRCGSLVILDVSFNRLTYLPTNIGSELVNLEKLMIQYNKIRSFPSSIGEMRSLTYLDAHFNELQGLPDSFCLLTNLEYLNLSSNFSDLSELPASFGDLINLQELDLSNNQIHALPDTFGTLESLVKLNVSQNPLVVPPEEVVKEGVELVKMFMGKRRILMLEDEEKRRTEEEMEEANAGWLTRTTSKLKTYVSDVSEYLGSNSPRDSYLEQKL</sequence>
<dbReference type="PANTHER" id="PTHR48051:SF54">
    <property type="entry name" value="LEUCINE-RICH REPEAT-CONTAINING PROTEIN"/>
    <property type="match status" value="1"/>
</dbReference>
<dbReference type="SMART" id="SM00369">
    <property type="entry name" value="LRR_TYP"/>
    <property type="match status" value="9"/>
</dbReference>
<comment type="similarity">
    <text evidence="4">Belongs to the SHOC2 family.</text>
</comment>
<dbReference type="GO" id="GO:0005737">
    <property type="term" value="C:cytoplasm"/>
    <property type="evidence" value="ECO:0007669"/>
    <property type="project" value="TreeGrafter"/>
</dbReference>
<evidence type="ECO:0000256" key="2">
    <source>
        <dbReference type="ARBA" id="ARBA00022737"/>
    </source>
</evidence>
<evidence type="ECO:0000256" key="4">
    <source>
        <dbReference type="ARBA" id="ARBA00023786"/>
    </source>
</evidence>
<dbReference type="Pfam" id="PF13855">
    <property type="entry name" value="LRR_8"/>
    <property type="match status" value="3"/>
</dbReference>
<gene>
    <name evidence="8" type="primary">LOC108862885</name>
</gene>
<evidence type="ECO:0000256" key="5">
    <source>
        <dbReference type="SAM" id="Coils"/>
    </source>
</evidence>
<evidence type="ECO:0000256" key="3">
    <source>
        <dbReference type="ARBA" id="ARBA00023054"/>
    </source>
</evidence>
<evidence type="ECO:0000313" key="7">
    <source>
        <dbReference type="Proteomes" id="UP000504610"/>
    </source>
</evidence>
<protein>
    <submittedName>
        <fullName evidence="8">Plant intracellular Ras-group-related LRR protein 9</fullName>
    </submittedName>
</protein>
<keyword evidence="7" id="KW-1185">Reference proteome</keyword>
<dbReference type="PANTHER" id="PTHR48051">
    <property type="match status" value="1"/>
</dbReference>
<evidence type="ECO:0000313" key="8">
    <source>
        <dbReference type="RefSeq" id="XP_018492650.1"/>
    </source>
</evidence>
<dbReference type="InterPro" id="IPR032675">
    <property type="entry name" value="LRR_dom_sf"/>
</dbReference>
<feature type="compositionally biased region" description="Low complexity" evidence="6">
    <location>
        <begin position="28"/>
        <end position="39"/>
    </location>
</feature>
<dbReference type="Pfam" id="PF00560">
    <property type="entry name" value="LRR_1"/>
    <property type="match status" value="1"/>
</dbReference>
<dbReference type="SMART" id="SM00364">
    <property type="entry name" value="LRR_BAC"/>
    <property type="match status" value="8"/>
</dbReference>
<dbReference type="InterPro" id="IPR003591">
    <property type="entry name" value="Leu-rich_rpt_typical-subtyp"/>
</dbReference>
<dbReference type="GeneID" id="108862885"/>
<keyword evidence="2" id="KW-0677">Repeat</keyword>
<name>A0A6J0P7N4_RAPSA</name>
<organism evidence="7 8">
    <name type="scientific">Raphanus sativus</name>
    <name type="common">Radish</name>
    <name type="synonym">Raphanus raphanistrum var. sativus</name>
    <dbReference type="NCBI Taxonomy" id="3726"/>
    <lineage>
        <taxon>Eukaryota</taxon>
        <taxon>Viridiplantae</taxon>
        <taxon>Streptophyta</taxon>
        <taxon>Embryophyta</taxon>
        <taxon>Tracheophyta</taxon>
        <taxon>Spermatophyta</taxon>
        <taxon>Magnoliopsida</taxon>
        <taxon>eudicotyledons</taxon>
        <taxon>Gunneridae</taxon>
        <taxon>Pentapetalae</taxon>
        <taxon>rosids</taxon>
        <taxon>malvids</taxon>
        <taxon>Brassicales</taxon>
        <taxon>Brassicaceae</taxon>
        <taxon>Brassiceae</taxon>
        <taxon>Raphanus</taxon>
    </lineage>
</organism>
<evidence type="ECO:0000256" key="1">
    <source>
        <dbReference type="ARBA" id="ARBA00022614"/>
    </source>
</evidence>
<dbReference type="OrthoDB" id="1668230at2759"/>